<sequence length="179" mass="20098">MSIPPGVEIKHAQVATYGGEGEWFAYDGELAFENVMILLGYKKDGFGADNYNPFAGPIASGEDGLDAARRDLLQQTGLEAKHIVFHGTIRVKLEGMDQSLNCSMYKVTKWEGEPKETDTMVPEWFAPNEIPYTKMFDDDIHWVPLFLGAKKFVGRADFAKAGEGQHVGKLLRWWFGTYD</sequence>
<evidence type="ECO:0000313" key="7">
    <source>
        <dbReference type="EMBL" id="KAB5595975.1"/>
    </source>
</evidence>
<dbReference type="AlphaFoldDB" id="A0A5N5QW53"/>
<dbReference type="Gene3D" id="3.90.79.10">
    <property type="entry name" value="Nucleoside Triphosphate Pyrophosphohydrolase"/>
    <property type="match status" value="1"/>
</dbReference>
<reference evidence="7 8" key="1">
    <citation type="journal article" date="2019" name="Fungal Biol. Biotechnol.">
        <title>Draft genome sequence of fastidious pathogen Ceratobasidium theobromae, which causes vascular-streak dieback in Theobroma cacao.</title>
        <authorList>
            <person name="Ali S.S."/>
            <person name="Asman A."/>
            <person name="Shao J."/>
            <person name="Firmansyah A.P."/>
            <person name="Susilo A.W."/>
            <person name="Rosmana A."/>
            <person name="McMahon P."/>
            <person name="Junaid M."/>
            <person name="Guest D."/>
            <person name="Kheng T.Y."/>
            <person name="Meinhardt L.W."/>
            <person name="Bailey B.A."/>
        </authorList>
    </citation>
    <scope>NUCLEOTIDE SEQUENCE [LARGE SCALE GENOMIC DNA]</scope>
    <source>
        <strain evidence="7 8">CT2</strain>
    </source>
</reference>
<evidence type="ECO:0000256" key="1">
    <source>
        <dbReference type="ARBA" id="ARBA00001946"/>
    </source>
</evidence>
<dbReference type="OrthoDB" id="447842at2759"/>
<dbReference type="Proteomes" id="UP000383932">
    <property type="component" value="Unassembled WGS sequence"/>
</dbReference>
<organism evidence="7 8">
    <name type="scientific">Ceratobasidium theobromae</name>
    <dbReference type="NCBI Taxonomy" id="1582974"/>
    <lineage>
        <taxon>Eukaryota</taxon>
        <taxon>Fungi</taxon>
        <taxon>Dikarya</taxon>
        <taxon>Basidiomycota</taxon>
        <taxon>Agaricomycotina</taxon>
        <taxon>Agaricomycetes</taxon>
        <taxon>Cantharellales</taxon>
        <taxon>Ceratobasidiaceae</taxon>
        <taxon>Ceratobasidium</taxon>
    </lineage>
</organism>
<dbReference type="GO" id="GO:0005737">
    <property type="term" value="C:cytoplasm"/>
    <property type="evidence" value="ECO:0007669"/>
    <property type="project" value="TreeGrafter"/>
</dbReference>
<gene>
    <name evidence="7" type="ORF">CTheo_492</name>
</gene>
<accession>A0A5N5QW53</accession>
<keyword evidence="4" id="KW-0479">Metal-binding</keyword>
<dbReference type="InterPro" id="IPR015797">
    <property type="entry name" value="NUDIX_hydrolase-like_dom_sf"/>
</dbReference>
<dbReference type="PANTHER" id="PTHR43758">
    <property type="entry name" value="7,8-DIHYDRO-8-OXOGUANINE TRIPHOSPHATASE"/>
    <property type="match status" value="1"/>
</dbReference>
<comment type="similarity">
    <text evidence="2">Belongs to the Nudix hydrolase family.</text>
</comment>
<proteinExistence type="inferred from homology"/>
<evidence type="ECO:0000256" key="3">
    <source>
        <dbReference type="ARBA" id="ARBA00011245"/>
    </source>
</evidence>
<dbReference type="CDD" id="cd03427">
    <property type="entry name" value="NUDIX_MTH1_Nudt1"/>
    <property type="match status" value="1"/>
</dbReference>
<comment type="cofactor">
    <cofactor evidence="1">
        <name>Mg(2+)</name>
        <dbReference type="ChEBI" id="CHEBI:18420"/>
    </cofactor>
</comment>
<name>A0A5N5QW53_9AGAM</name>
<dbReference type="PANTHER" id="PTHR43758:SF2">
    <property type="entry name" value="OXIDIZED PURINE NUCLEOSIDE TRIPHOSPHATE HYDROLASE"/>
    <property type="match status" value="1"/>
</dbReference>
<dbReference type="PRINTS" id="PR01403">
    <property type="entry name" value="8OXTPHPHTASE"/>
</dbReference>
<dbReference type="InterPro" id="IPR003563">
    <property type="entry name" value="8ODP"/>
</dbReference>
<evidence type="ECO:0000256" key="2">
    <source>
        <dbReference type="ARBA" id="ARBA00005582"/>
    </source>
</evidence>
<evidence type="ECO:0000313" key="8">
    <source>
        <dbReference type="Proteomes" id="UP000383932"/>
    </source>
</evidence>
<keyword evidence="5" id="KW-0378">Hydrolase</keyword>
<dbReference type="EMBL" id="SSOP01000004">
    <property type="protein sequence ID" value="KAB5595975.1"/>
    <property type="molecule type" value="Genomic_DNA"/>
</dbReference>
<comment type="caution">
    <text evidence="7">The sequence shown here is derived from an EMBL/GenBank/DDBJ whole genome shotgun (WGS) entry which is preliminary data.</text>
</comment>
<comment type="subunit">
    <text evidence="3">Monomer.</text>
</comment>
<keyword evidence="6" id="KW-0460">Magnesium</keyword>
<dbReference type="SUPFAM" id="SSF55811">
    <property type="entry name" value="Nudix"/>
    <property type="match status" value="1"/>
</dbReference>
<evidence type="ECO:0000256" key="5">
    <source>
        <dbReference type="ARBA" id="ARBA00022801"/>
    </source>
</evidence>
<dbReference type="GO" id="GO:0008413">
    <property type="term" value="F:8-oxo-7,8-dihydroguanosine triphosphate pyrophosphatase activity"/>
    <property type="evidence" value="ECO:0007669"/>
    <property type="project" value="InterPro"/>
</dbReference>
<dbReference type="GO" id="GO:0042262">
    <property type="term" value="P:DNA protection"/>
    <property type="evidence" value="ECO:0007669"/>
    <property type="project" value="InterPro"/>
</dbReference>
<dbReference type="GO" id="GO:0046872">
    <property type="term" value="F:metal ion binding"/>
    <property type="evidence" value="ECO:0007669"/>
    <property type="project" value="UniProtKB-KW"/>
</dbReference>
<keyword evidence="8" id="KW-1185">Reference proteome</keyword>
<evidence type="ECO:0000256" key="4">
    <source>
        <dbReference type="ARBA" id="ARBA00022723"/>
    </source>
</evidence>
<protein>
    <submittedName>
        <fullName evidence="7">7,8-dihydro-8-oxoguanine triphosphatase</fullName>
    </submittedName>
</protein>
<evidence type="ECO:0000256" key="6">
    <source>
        <dbReference type="ARBA" id="ARBA00022842"/>
    </source>
</evidence>
<dbReference type="GO" id="GO:0008828">
    <property type="term" value="F:dATP diphosphatase activity"/>
    <property type="evidence" value="ECO:0007669"/>
    <property type="project" value="UniProtKB-EC"/>
</dbReference>